<gene>
    <name evidence="2" type="ORF">SAMN04488006_1365</name>
</gene>
<dbReference type="InterPro" id="IPR052159">
    <property type="entry name" value="Competence_DNA_uptake"/>
</dbReference>
<organism evidence="2 3">
    <name type="scientific">Lutibacter maritimus</name>
    <dbReference type="NCBI Taxonomy" id="593133"/>
    <lineage>
        <taxon>Bacteria</taxon>
        <taxon>Pseudomonadati</taxon>
        <taxon>Bacteroidota</taxon>
        <taxon>Flavobacteriia</taxon>
        <taxon>Flavobacteriales</taxon>
        <taxon>Flavobacteriaceae</taxon>
        <taxon>Lutibacter</taxon>
    </lineage>
</organism>
<dbReference type="SUPFAM" id="SSF56281">
    <property type="entry name" value="Metallo-hydrolase/oxidoreductase"/>
    <property type="match status" value="1"/>
</dbReference>
<accession>A0A1I6PZL4</accession>
<sequence>MATIHFLNVLEGDCNIIQHDSGRVTVMDVSNAYNDEDTDEEKAVKASAEREEMRNRTHVPSDKKNYNQKKTPDNPIDYLKNNLNINSIFRFIISHPDMDHLDGIKDLYEEFSIYNTWDTDNDKEIDLNGFFAGYNKEDWKFYKNLRAGKNTNTKRLTYFSKNDNQYYNEDNITILCPTAELVQNGNETEDYNDASYAILFTPPKKNGGNWKILLAGDTHDDSWEYILKNHKSEVSNIDVLLAPHHGRDSDRKYDFLDTLKPKVTLFGNASSKHLAYSKYPKIRITNNQAGYVVLDTSTDYLKVYVKNYEFARDFRAERGWDEPQYNSIHKAYFLFLYNA</sequence>
<dbReference type="Proteomes" id="UP000199312">
    <property type="component" value="Unassembled WGS sequence"/>
</dbReference>
<dbReference type="InterPro" id="IPR036866">
    <property type="entry name" value="RibonucZ/Hydroxyglut_hydro"/>
</dbReference>
<feature type="region of interest" description="Disordered" evidence="1">
    <location>
        <begin position="35"/>
        <end position="73"/>
    </location>
</feature>
<reference evidence="3" key="1">
    <citation type="submission" date="2016-10" db="EMBL/GenBank/DDBJ databases">
        <authorList>
            <person name="Varghese N."/>
            <person name="Submissions S."/>
        </authorList>
    </citation>
    <scope>NUCLEOTIDE SEQUENCE [LARGE SCALE GENOMIC DNA]</scope>
    <source>
        <strain evidence="3">DSM 24450</strain>
    </source>
</reference>
<evidence type="ECO:0008006" key="4">
    <source>
        <dbReference type="Google" id="ProtNLM"/>
    </source>
</evidence>
<evidence type="ECO:0000313" key="2">
    <source>
        <dbReference type="EMBL" id="SFS45633.1"/>
    </source>
</evidence>
<dbReference type="PANTHER" id="PTHR30619:SF1">
    <property type="entry name" value="RECOMBINATION PROTEIN 2"/>
    <property type="match status" value="1"/>
</dbReference>
<dbReference type="OrthoDB" id="418728at2"/>
<dbReference type="Gene3D" id="3.60.15.10">
    <property type="entry name" value="Ribonuclease Z/Hydroxyacylglutathione hydrolase-like"/>
    <property type="match status" value="1"/>
</dbReference>
<dbReference type="AlphaFoldDB" id="A0A1I6PZL4"/>
<dbReference type="EMBL" id="FOZP01000003">
    <property type="protein sequence ID" value="SFS45633.1"/>
    <property type="molecule type" value="Genomic_DNA"/>
</dbReference>
<dbReference type="PANTHER" id="PTHR30619">
    <property type="entry name" value="DNA INTERNALIZATION/COMPETENCE PROTEIN COMEC/REC2"/>
    <property type="match status" value="1"/>
</dbReference>
<dbReference type="STRING" id="593133.SAMN04488006_1365"/>
<evidence type="ECO:0000256" key="1">
    <source>
        <dbReference type="SAM" id="MobiDB-lite"/>
    </source>
</evidence>
<name>A0A1I6PZL4_9FLAO</name>
<feature type="compositionally biased region" description="Basic and acidic residues" evidence="1">
    <location>
        <begin position="41"/>
        <end position="65"/>
    </location>
</feature>
<proteinExistence type="predicted"/>
<dbReference type="RefSeq" id="WP_090224101.1">
    <property type="nucleotide sequence ID" value="NZ_FOZP01000003.1"/>
</dbReference>
<protein>
    <recommendedName>
        <fullName evidence="4">Metal-dependent hydrolase, beta-lactamase superfamily II</fullName>
    </recommendedName>
</protein>
<evidence type="ECO:0000313" key="3">
    <source>
        <dbReference type="Proteomes" id="UP000199312"/>
    </source>
</evidence>
<keyword evidence="3" id="KW-1185">Reference proteome</keyword>